<keyword evidence="4" id="KW-1185">Reference proteome</keyword>
<evidence type="ECO:0000313" key="4">
    <source>
        <dbReference type="Proteomes" id="UP000242180"/>
    </source>
</evidence>
<gene>
    <name evidence="3" type="ORF">BCR43DRAFT_79198</name>
</gene>
<dbReference type="EMBL" id="MCGN01000010">
    <property type="protein sequence ID" value="ORY92062.1"/>
    <property type="molecule type" value="Genomic_DNA"/>
</dbReference>
<proteinExistence type="inferred from homology"/>
<feature type="compositionally biased region" description="Basic and acidic residues" evidence="2">
    <location>
        <begin position="81"/>
        <end position="94"/>
    </location>
</feature>
<dbReference type="OrthoDB" id="640742at2759"/>
<feature type="compositionally biased region" description="Basic and acidic residues" evidence="2">
    <location>
        <begin position="332"/>
        <end position="347"/>
    </location>
</feature>
<dbReference type="Proteomes" id="UP000242180">
    <property type="component" value="Unassembled WGS sequence"/>
</dbReference>
<evidence type="ECO:0000313" key="3">
    <source>
        <dbReference type="EMBL" id="ORY92062.1"/>
    </source>
</evidence>
<reference evidence="3 4" key="1">
    <citation type="submission" date="2016-07" db="EMBL/GenBank/DDBJ databases">
        <title>Pervasive Adenine N6-methylation of Active Genes in Fungi.</title>
        <authorList>
            <consortium name="DOE Joint Genome Institute"/>
            <person name="Mondo S.J."/>
            <person name="Dannebaum R.O."/>
            <person name="Kuo R.C."/>
            <person name="Labutti K."/>
            <person name="Haridas S."/>
            <person name="Kuo A."/>
            <person name="Salamov A."/>
            <person name="Ahrendt S.R."/>
            <person name="Lipzen A."/>
            <person name="Sullivan W."/>
            <person name="Andreopoulos W.B."/>
            <person name="Clum A."/>
            <person name="Lindquist E."/>
            <person name="Daum C."/>
            <person name="Ramamoorthy G.K."/>
            <person name="Gryganskyi A."/>
            <person name="Culley D."/>
            <person name="Magnuson J.K."/>
            <person name="James T.Y."/>
            <person name="O'Malley M.A."/>
            <person name="Stajich J.E."/>
            <person name="Spatafora J.W."/>
            <person name="Visel A."/>
            <person name="Grigoriev I.V."/>
        </authorList>
    </citation>
    <scope>NUCLEOTIDE SEQUENCE [LARGE SCALE GENOMIC DNA]</scope>
    <source>
        <strain evidence="3 4">NRRL 2496</strain>
    </source>
</reference>
<evidence type="ECO:0000256" key="1">
    <source>
        <dbReference type="ARBA" id="ARBA00006765"/>
    </source>
</evidence>
<sequence length="516" mass="57389">MDNSTLGSSWADVAASTPSSNQHDSPSKAAPMRDQHGPTGPEQKVTDDEHALPRKQDDEFPLPQEVARDTTTAAKGVPELVHPDQQQKQHDTKQEVPPPIHLSESDFPSPQESAKDTSESSKATGVSDLLQTSPGSRKPDTTVPPHPERSFATVAGNKDFPDLTPSPASKKEVRVPPPPPSQSFAKKAAQPPAEEAQKETPRMAAIREQNTKAEEAASSPLNKTHDNFPSLQQSNRMAEEKDADRALHAEAASLLQAAEATRETIRKESPPKSPSFAEITGKNLDRAPPSASPKPVDRHPVYDEETVYQERTRREINRWRQENESGGVEPAMEQRLETNQKEAVESKTGENAVALRLEFFDRSRSGKVTWIDTMCGLHRLGHMWLTALPTAIIIHLRLSPATAPYSFPFIYRSLVDLVTLPVYTSRVPRALIAPAPALCDSQVGEMVRRYGHRDQRGMQGLSLREGFRAVKHVERLRWWQARQWAINRLQWSITFTLFQDQGIVSEPTLLSLRDSS</sequence>
<evidence type="ECO:0000256" key="2">
    <source>
        <dbReference type="SAM" id="MobiDB-lite"/>
    </source>
</evidence>
<feature type="compositionally biased region" description="Basic and acidic residues" evidence="2">
    <location>
        <begin position="295"/>
        <end position="323"/>
    </location>
</feature>
<feature type="compositionally biased region" description="Basic and acidic residues" evidence="2">
    <location>
        <begin position="260"/>
        <end position="270"/>
    </location>
</feature>
<accession>A0A1X2H2M3</accession>
<dbReference type="InterPro" id="IPR007736">
    <property type="entry name" value="Caleosin-related"/>
</dbReference>
<comment type="caution">
    <text evidence="3">The sequence shown here is derived from an EMBL/GenBank/DDBJ whole genome shotgun (WGS) entry which is preliminary data.</text>
</comment>
<name>A0A1X2H2M3_SYNRA</name>
<dbReference type="InParanoid" id="A0A1X2H2M3"/>
<feature type="compositionally biased region" description="Basic and acidic residues" evidence="2">
    <location>
        <begin position="44"/>
        <end position="58"/>
    </location>
</feature>
<feature type="compositionally biased region" description="Polar residues" evidence="2">
    <location>
        <begin position="120"/>
        <end position="135"/>
    </location>
</feature>
<dbReference type="OMA" id="LWAVHRI"/>
<feature type="compositionally biased region" description="Polar residues" evidence="2">
    <location>
        <begin position="219"/>
        <end position="236"/>
    </location>
</feature>
<dbReference type="Pfam" id="PF05042">
    <property type="entry name" value="Caleosin"/>
    <property type="match status" value="1"/>
</dbReference>
<dbReference type="STRING" id="13706.A0A1X2H2M3"/>
<feature type="compositionally biased region" description="Low complexity" evidence="2">
    <location>
        <begin position="249"/>
        <end position="259"/>
    </location>
</feature>
<feature type="region of interest" description="Disordered" evidence="2">
    <location>
        <begin position="1"/>
        <end position="347"/>
    </location>
</feature>
<protein>
    <submittedName>
        <fullName evidence="3">Uncharacterized protein</fullName>
    </submittedName>
</protein>
<comment type="similarity">
    <text evidence="1">Belongs to the caleosin family.</text>
</comment>
<feature type="compositionally biased region" description="Basic and acidic residues" evidence="2">
    <location>
        <begin position="237"/>
        <end position="248"/>
    </location>
</feature>
<dbReference type="AlphaFoldDB" id="A0A1X2H2M3"/>
<feature type="compositionally biased region" description="Low complexity" evidence="2">
    <location>
        <begin position="185"/>
        <end position="194"/>
    </location>
</feature>
<organism evidence="3 4">
    <name type="scientific">Syncephalastrum racemosum</name>
    <name type="common">Filamentous fungus</name>
    <dbReference type="NCBI Taxonomy" id="13706"/>
    <lineage>
        <taxon>Eukaryota</taxon>
        <taxon>Fungi</taxon>
        <taxon>Fungi incertae sedis</taxon>
        <taxon>Mucoromycota</taxon>
        <taxon>Mucoromycotina</taxon>
        <taxon>Mucoromycetes</taxon>
        <taxon>Mucorales</taxon>
        <taxon>Syncephalastraceae</taxon>
        <taxon>Syncephalastrum</taxon>
    </lineage>
</organism>